<accession>A0A078JHI8</accession>
<reference evidence="2 3" key="1">
    <citation type="journal article" date="2014" name="Science">
        <title>Plant genetics. Early allopolyploid evolution in the post-Neolithic Brassica napus oilseed genome.</title>
        <authorList>
            <person name="Chalhoub B."/>
            <person name="Denoeud F."/>
            <person name="Liu S."/>
            <person name="Parkin I.A."/>
            <person name="Tang H."/>
            <person name="Wang X."/>
            <person name="Chiquet J."/>
            <person name="Belcram H."/>
            <person name="Tong C."/>
            <person name="Samans B."/>
            <person name="Correa M."/>
            <person name="Da Silva C."/>
            <person name="Just J."/>
            <person name="Falentin C."/>
            <person name="Koh C.S."/>
            <person name="Le Clainche I."/>
            <person name="Bernard M."/>
            <person name="Bento P."/>
            <person name="Noel B."/>
            <person name="Labadie K."/>
            <person name="Alberti A."/>
            <person name="Charles M."/>
            <person name="Arnaud D."/>
            <person name="Guo H."/>
            <person name="Daviaud C."/>
            <person name="Alamery S."/>
            <person name="Jabbari K."/>
            <person name="Zhao M."/>
            <person name="Edger P.P."/>
            <person name="Chelaifa H."/>
            <person name="Tack D."/>
            <person name="Lassalle G."/>
            <person name="Mestiri I."/>
            <person name="Schnel N."/>
            <person name="Le Paslier M.C."/>
            <person name="Fan G."/>
            <person name="Renault V."/>
            <person name="Bayer P.E."/>
            <person name="Golicz A.A."/>
            <person name="Manoli S."/>
            <person name="Lee T.H."/>
            <person name="Thi V.H."/>
            <person name="Chalabi S."/>
            <person name="Hu Q."/>
            <person name="Fan C."/>
            <person name="Tollenaere R."/>
            <person name="Lu Y."/>
            <person name="Battail C."/>
            <person name="Shen J."/>
            <person name="Sidebottom C.H."/>
            <person name="Wang X."/>
            <person name="Canaguier A."/>
            <person name="Chauveau A."/>
            <person name="Berard A."/>
            <person name="Deniot G."/>
            <person name="Guan M."/>
            <person name="Liu Z."/>
            <person name="Sun F."/>
            <person name="Lim Y.P."/>
            <person name="Lyons E."/>
            <person name="Town C.D."/>
            <person name="Bancroft I."/>
            <person name="Wang X."/>
            <person name="Meng J."/>
            <person name="Ma J."/>
            <person name="Pires J.C."/>
            <person name="King G.J."/>
            <person name="Brunel D."/>
            <person name="Delourme R."/>
            <person name="Renard M."/>
            <person name="Aury J.M."/>
            <person name="Adams K.L."/>
            <person name="Batley J."/>
            <person name="Snowdon R.J."/>
            <person name="Tost J."/>
            <person name="Edwards D."/>
            <person name="Zhou Y."/>
            <person name="Hua W."/>
            <person name="Sharpe A.G."/>
            <person name="Paterson A.H."/>
            <person name="Guan C."/>
            <person name="Wincker P."/>
        </authorList>
    </citation>
    <scope>NUCLEOTIDE SEQUENCE [LARGE SCALE GENOMIC DNA]</scope>
    <source>
        <strain evidence="3">cv. Darmor-bzh</strain>
    </source>
</reference>
<evidence type="ECO:0000256" key="1">
    <source>
        <dbReference type="SAM" id="Phobius"/>
    </source>
</evidence>
<gene>
    <name evidence="2" type="primary">BnaC09g51010D</name>
    <name evidence="2" type="ORF">GSBRNA2T00051099001</name>
</gene>
<proteinExistence type="predicted"/>
<dbReference type="PaxDb" id="3708-A0A078JHI8"/>
<feature type="transmembrane region" description="Helical" evidence="1">
    <location>
        <begin position="42"/>
        <end position="61"/>
    </location>
</feature>
<dbReference type="AlphaFoldDB" id="A0A078JHI8"/>
<name>A0A078JHI8_BRANA</name>
<keyword evidence="1" id="KW-0812">Transmembrane</keyword>
<evidence type="ECO:0000313" key="3">
    <source>
        <dbReference type="Proteomes" id="UP000028999"/>
    </source>
</evidence>
<keyword evidence="3" id="KW-1185">Reference proteome</keyword>
<dbReference type="Proteomes" id="UP000028999">
    <property type="component" value="Unassembled WGS sequence"/>
</dbReference>
<dbReference type="STRING" id="3708.A0A078JHI8"/>
<keyword evidence="1" id="KW-1133">Transmembrane helix</keyword>
<keyword evidence="1" id="KW-0472">Membrane</keyword>
<organism evidence="2 3">
    <name type="scientific">Brassica napus</name>
    <name type="common">Rape</name>
    <dbReference type="NCBI Taxonomy" id="3708"/>
    <lineage>
        <taxon>Eukaryota</taxon>
        <taxon>Viridiplantae</taxon>
        <taxon>Streptophyta</taxon>
        <taxon>Embryophyta</taxon>
        <taxon>Tracheophyta</taxon>
        <taxon>Spermatophyta</taxon>
        <taxon>Magnoliopsida</taxon>
        <taxon>eudicotyledons</taxon>
        <taxon>Gunneridae</taxon>
        <taxon>Pentapetalae</taxon>
        <taxon>rosids</taxon>
        <taxon>malvids</taxon>
        <taxon>Brassicales</taxon>
        <taxon>Brassicaceae</taxon>
        <taxon>Brassiceae</taxon>
        <taxon>Brassica</taxon>
    </lineage>
</organism>
<protein>
    <submittedName>
        <fullName evidence="2">BnaC09g51010D protein</fullName>
    </submittedName>
</protein>
<sequence>MENRSNASNANCTKLMMNLQQALMKVADTNKDADFKLNWKRVAITSMFGLGFVSNVGHFWYLL</sequence>
<dbReference type="Gramene" id="CDY65970">
    <property type="protein sequence ID" value="CDY65970"/>
    <property type="gene ID" value="GSBRNA2T00051099001"/>
</dbReference>
<evidence type="ECO:0000313" key="2">
    <source>
        <dbReference type="EMBL" id="CDY65970.1"/>
    </source>
</evidence>
<dbReference type="EMBL" id="LK035026">
    <property type="protein sequence ID" value="CDY65970.1"/>
    <property type="molecule type" value="Genomic_DNA"/>
</dbReference>